<comment type="caution">
    <text evidence="1">The sequence shown here is derived from an EMBL/GenBank/DDBJ whole genome shotgun (WGS) entry which is preliminary data.</text>
</comment>
<proteinExistence type="predicted"/>
<name>A0ABR6VMF3_9BACT</name>
<accession>A0ABR6VMF3</accession>
<reference evidence="1 2" key="1">
    <citation type="journal article" date="2019" name="Int. J. Syst. Evol. Microbiol.">
        <title>Rufibacter sediminis sp. nov., isolated from freshwater lake sediment.</title>
        <authorList>
            <person name="Qu J.H."/>
            <person name="Zhang L.J."/>
            <person name="Fu Y.H."/>
            <person name="Li H.F."/>
        </authorList>
    </citation>
    <scope>NUCLEOTIDE SEQUENCE [LARGE SCALE GENOMIC DNA]</scope>
    <source>
        <strain evidence="1 2">H-1</strain>
    </source>
</reference>
<organism evidence="1 2">
    <name type="scientific">Rufibacter sediminis</name>
    <dbReference type="NCBI Taxonomy" id="2762756"/>
    <lineage>
        <taxon>Bacteria</taxon>
        <taxon>Pseudomonadati</taxon>
        <taxon>Bacteroidota</taxon>
        <taxon>Cytophagia</taxon>
        <taxon>Cytophagales</taxon>
        <taxon>Hymenobacteraceae</taxon>
        <taxon>Rufibacter</taxon>
    </lineage>
</organism>
<dbReference type="RefSeq" id="WP_186631929.1">
    <property type="nucleotide sequence ID" value="NZ_JACOAF010000004.1"/>
</dbReference>
<evidence type="ECO:0000313" key="1">
    <source>
        <dbReference type="EMBL" id="MBC3538381.1"/>
    </source>
</evidence>
<dbReference type="Proteomes" id="UP000659698">
    <property type="component" value="Unassembled WGS sequence"/>
</dbReference>
<sequence length="84" mass="9930">MLHLLGFIYLDFAGRADYLMTHGRYLTSRTEGEFEVQLYWTPNFFAEVYFSPARHRNEKISAITEKPTFDEYLAYISLPQLLSQ</sequence>
<evidence type="ECO:0000313" key="2">
    <source>
        <dbReference type="Proteomes" id="UP000659698"/>
    </source>
</evidence>
<gene>
    <name evidence="1" type="ORF">H7U12_01735</name>
</gene>
<dbReference type="EMBL" id="JACOAF010000004">
    <property type="protein sequence ID" value="MBC3538381.1"/>
    <property type="molecule type" value="Genomic_DNA"/>
</dbReference>
<protein>
    <submittedName>
        <fullName evidence="1">Uncharacterized protein</fullName>
    </submittedName>
</protein>
<keyword evidence="2" id="KW-1185">Reference proteome</keyword>